<accession>A0ABU5CG99</accession>
<keyword evidence="2" id="KW-1185">Reference proteome</keyword>
<dbReference type="EMBL" id="JAROCA020000001">
    <property type="protein sequence ID" value="MDY0405349.1"/>
    <property type="molecule type" value="Genomic_DNA"/>
</dbReference>
<dbReference type="RefSeq" id="WP_320384475.1">
    <property type="nucleotide sequence ID" value="NZ_JAROCA020000001.1"/>
</dbReference>
<comment type="caution">
    <text evidence="1">The sequence shown here is derived from an EMBL/GenBank/DDBJ whole genome shotgun (WGS) entry which is preliminary data.</text>
</comment>
<name>A0ABU5CG99_9BACI</name>
<proteinExistence type="predicted"/>
<gene>
    <name evidence="1" type="ORF">P5G51_008015</name>
</gene>
<evidence type="ECO:0000313" key="2">
    <source>
        <dbReference type="Proteomes" id="UP001228376"/>
    </source>
</evidence>
<dbReference type="Proteomes" id="UP001228376">
    <property type="component" value="Unassembled WGS sequence"/>
</dbReference>
<organism evidence="1 2">
    <name type="scientific">Tigheibacillus jepli</name>
    <dbReference type="NCBI Taxonomy" id="3035914"/>
    <lineage>
        <taxon>Bacteria</taxon>
        <taxon>Bacillati</taxon>
        <taxon>Bacillota</taxon>
        <taxon>Bacilli</taxon>
        <taxon>Bacillales</taxon>
        <taxon>Bacillaceae</taxon>
        <taxon>Tigheibacillus</taxon>
    </lineage>
</organism>
<protein>
    <submittedName>
        <fullName evidence="1">Uncharacterized protein</fullName>
    </submittedName>
</protein>
<evidence type="ECO:0000313" key="1">
    <source>
        <dbReference type="EMBL" id="MDY0405349.1"/>
    </source>
</evidence>
<sequence length="108" mass="12998">MTRFILEKEAAKIAFDKLNEQDIGILQVLLEDDSIQAEERHMDFFGLLFSKINNTLLEKIWGLIEAFSLTTHRFYYKNTFYHELLHLYEKKDFDQIEDLFQEQVANLY</sequence>
<reference evidence="1 2" key="1">
    <citation type="submission" date="2023-10" db="EMBL/GenBank/DDBJ databases">
        <title>179-bfca-hs.</title>
        <authorList>
            <person name="Miliotis G."/>
            <person name="Sengupta P."/>
            <person name="Hameed A."/>
            <person name="Chuvochina M."/>
            <person name="Mcdonagh F."/>
            <person name="Simpson A.C."/>
            <person name="Singh N.K."/>
            <person name="Rekha P.D."/>
            <person name="Raman K."/>
            <person name="Hugenholtz P."/>
            <person name="Venkateswaran K."/>
        </authorList>
    </citation>
    <scope>NUCLEOTIDE SEQUENCE [LARGE SCALE GENOMIC DNA]</scope>
    <source>
        <strain evidence="1 2">179-BFC-A-HS</strain>
    </source>
</reference>